<name>A0A094PTB5_9ZZZZ</name>
<dbReference type="Gene3D" id="3.40.50.720">
    <property type="entry name" value="NAD(P)-binding Rossmann-like Domain"/>
    <property type="match status" value="1"/>
</dbReference>
<dbReference type="EMBL" id="JNSK01000132">
    <property type="protein sequence ID" value="KGA14367.1"/>
    <property type="molecule type" value="Genomic_DNA"/>
</dbReference>
<dbReference type="InterPro" id="IPR036291">
    <property type="entry name" value="NAD(P)-bd_dom_sf"/>
</dbReference>
<comment type="caution">
    <text evidence="3">The sequence shown here is derived from an EMBL/GenBank/DDBJ whole genome shotgun (WGS) entry which is preliminary data.</text>
</comment>
<evidence type="ECO:0008006" key="4">
    <source>
        <dbReference type="Google" id="ProtNLM"/>
    </source>
</evidence>
<reference evidence="3" key="1">
    <citation type="submission" date="2014-05" db="EMBL/GenBank/DDBJ databases">
        <title>Key roles for freshwater Actinobacteria revealed by deep metagenomic sequencing.</title>
        <authorList>
            <person name="Ghai R."/>
            <person name="Mizuno C.M."/>
            <person name="Picazo A."/>
            <person name="Camacho A."/>
            <person name="Rodriguez-Valera F."/>
        </authorList>
    </citation>
    <scope>NUCLEOTIDE SEQUENCE</scope>
</reference>
<protein>
    <recommendedName>
        <fullName evidence="4">Short-chain dehydrogenase</fullName>
    </recommendedName>
</protein>
<comment type="similarity">
    <text evidence="1">Belongs to the short-chain dehydrogenases/reductases (SDR) family.</text>
</comment>
<dbReference type="SUPFAM" id="SSF51735">
    <property type="entry name" value="NAD(P)-binding Rossmann-fold domains"/>
    <property type="match status" value="1"/>
</dbReference>
<evidence type="ECO:0000313" key="3">
    <source>
        <dbReference type="EMBL" id="KGA14367.1"/>
    </source>
</evidence>
<dbReference type="Pfam" id="PF13561">
    <property type="entry name" value="adh_short_C2"/>
    <property type="match status" value="1"/>
</dbReference>
<dbReference type="AlphaFoldDB" id="A0A094PTB5"/>
<organism evidence="3">
    <name type="scientific">freshwater metagenome</name>
    <dbReference type="NCBI Taxonomy" id="449393"/>
    <lineage>
        <taxon>unclassified sequences</taxon>
        <taxon>metagenomes</taxon>
        <taxon>ecological metagenomes</taxon>
    </lineage>
</organism>
<dbReference type="PANTHER" id="PTHR24321:SF8">
    <property type="entry name" value="ESTRADIOL 17-BETA-DEHYDROGENASE 8-RELATED"/>
    <property type="match status" value="1"/>
</dbReference>
<dbReference type="PANTHER" id="PTHR24321">
    <property type="entry name" value="DEHYDROGENASES, SHORT CHAIN"/>
    <property type="match status" value="1"/>
</dbReference>
<accession>A0A094PTB5</accession>
<keyword evidence="2" id="KW-0560">Oxidoreductase</keyword>
<dbReference type="PRINTS" id="PR00081">
    <property type="entry name" value="GDHRDH"/>
</dbReference>
<sequence>MTRTYVITGSASGIGAATSQILKAAGHKVIGVDIHQSDVNADLSTSAGRKEAATKATELAGGTIDGVIACAGLAHPIAKTVSVNYFGVTEFLIALLPALNKSKAPRVSITSSMASLMPNSPELVAAMRAEYETKAVAIAQGLVDKGGGAEQLIYGSTKRALSRWIRSVSIKPEWAGAGIPINAVGPGIVKTPMVAEMIATEEARAGLAAAVPMPLHGYLEPENVTSLLIWLTSPENTHTTGQTIYIDGGSDAVLRGENIWDLAK</sequence>
<evidence type="ECO:0000256" key="1">
    <source>
        <dbReference type="ARBA" id="ARBA00006484"/>
    </source>
</evidence>
<dbReference type="GO" id="GO:0016491">
    <property type="term" value="F:oxidoreductase activity"/>
    <property type="evidence" value="ECO:0007669"/>
    <property type="project" value="UniProtKB-KW"/>
</dbReference>
<proteinExistence type="inferred from homology"/>
<gene>
    <name evidence="3" type="ORF">GM50_20040</name>
</gene>
<evidence type="ECO:0000256" key="2">
    <source>
        <dbReference type="ARBA" id="ARBA00023002"/>
    </source>
</evidence>
<dbReference type="InterPro" id="IPR002347">
    <property type="entry name" value="SDR_fam"/>
</dbReference>